<protein>
    <submittedName>
        <fullName evidence="1">Uncharacterized protein</fullName>
    </submittedName>
</protein>
<gene>
    <name evidence="1" type="ORF">Bca52824_018011</name>
</gene>
<accession>A0A8X8AVZ6</accession>
<dbReference type="EMBL" id="JAAMPC010000004">
    <property type="protein sequence ID" value="KAG2314889.1"/>
    <property type="molecule type" value="Genomic_DNA"/>
</dbReference>
<keyword evidence="2" id="KW-1185">Reference proteome</keyword>
<sequence>MFYFDSRFHCRTHDQLILEFAGVEDLTSAKPFTKSKAIEKYFKSVGVAIKLDPNMKIPCSMHTWCFMRTSFALLPNQYAADAEISTNYGSGDASKILPSSHFKSFIDRNKI</sequence>
<reference evidence="1 2" key="1">
    <citation type="submission" date="2020-02" db="EMBL/GenBank/DDBJ databases">
        <authorList>
            <person name="Ma Q."/>
            <person name="Huang Y."/>
            <person name="Song X."/>
            <person name="Pei D."/>
        </authorList>
    </citation>
    <scope>NUCLEOTIDE SEQUENCE [LARGE SCALE GENOMIC DNA]</scope>
    <source>
        <strain evidence="1">Sxm20200214</strain>
        <tissue evidence="1">Leaf</tissue>
    </source>
</reference>
<proteinExistence type="predicted"/>
<dbReference type="Proteomes" id="UP000886595">
    <property type="component" value="Unassembled WGS sequence"/>
</dbReference>
<evidence type="ECO:0000313" key="1">
    <source>
        <dbReference type="EMBL" id="KAG2314889.1"/>
    </source>
</evidence>
<organism evidence="1 2">
    <name type="scientific">Brassica carinata</name>
    <name type="common">Ethiopian mustard</name>
    <name type="synonym">Abyssinian cabbage</name>
    <dbReference type="NCBI Taxonomy" id="52824"/>
    <lineage>
        <taxon>Eukaryota</taxon>
        <taxon>Viridiplantae</taxon>
        <taxon>Streptophyta</taxon>
        <taxon>Embryophyta</taxon>
        <taxon>Tracheophyta</taxon>
        <taxon>Spermatophyta</taxon>
        <taxon>Magnoliopsida</taxon>
        <taxon>eudicotyledons</taxon>
        <taxon>Gunneridae</taxon>
        <taxon>Pentapetalae</taxon>
        <taxon>rosids</taxon>
        <taxon>malvids</taxon>
        <taxon>Brassicales</taxon>
        <taxon>Brassicaceae</taxon>
        <taxon>Brassiceae</taxon>
        <taxon>Brassica</taxon>
    </lineage>
</organism>
<evidence type="ECO:0000313" key="2">
    <source>
        <dbReference type="Proteomes" id="UP000886595"/>
    </source>
</evidence>
<dbReference type="AlphaFoldDB" id="A0A8X8AVZ6"/>
<name>A0A8X8AVZ6_BRACI</name>
<dbReference type="OrthoDB" id="291792at2759"/>
<comment type="caution">
    <text evidence="1">The sequence shown here is derived from an EMBL/GenBank/DDBJ whole genome shotgun (WGS) entry which is preliminary data.</text>
</comment>